<keyword evidence="4" id="KW-1185">Reference proteome</keyword>
<keyword evidence="2" id="KW-1133">Transmembrane helix</keyword>
<protein>
    <submittedName>
        <fullName evidence="3">Uncharacterized protein</fullName>
    </submittedName>
</protein>
<reference evidence="3 4" key="1">
    <citation type="journal article" date="2014" name="PLoS Genet.">
        <title>Phylogenetically driven sequencing of extremely halophilic archaea reveals strategies for static and dynamic osmo-response.</title>
        <authorList>
            <person name="Becker E.A."/>
            <person name="Seitzer P.M."/>
            <person name="Tritt A."/>
            <person name="Larsen D."/>
            <person name="Krusor M."/>
            <person name="Yao A.I."/>
            <person name="Wu D."/>
            <person name="Madern D."/>
            <person name="Eisen J.A."/>
            <person name="Darling A.E."/>
            <person name="Facciotti M.T."/>
        </authorList>
    </citation>
    <scope>NUCLEOTIDE SEQUENCE [LARGE SCALE GENOMIC DNA]</scope>
    <source>
        <strain evidence="3 4">JCM 10989</strain>
    </source>
</reference>
<proteinExistence type="predicted"/>
<sequence>MTGATGGVVSQLGHALGLGLALEFVAEWQWQFQFQFQFQFQSPWQGTVHLPGDLSPVGATPSTTLAVAASVITLVAVVAAVAIVSGITRWLWQRYHRTQESPPLSSLATDLDDHLATALGPGTGSHLETPPTVRQLERVDDPPWSC</sequence>
<dbReference type="PATRIC" id="fig|1227493.4.peg.1161"/>
<dbReference type="EMBL" id="AOIM01000014">
    <property type="protein sequence ID" value="ELY93481.1"/>
    <property type="molecule type" value="Genomic_DNA"/>
</dbReference>
<feature type="transmembrane region" description="Helical" evidence="2">
    <location>
        <begin position="65"/>
        <end position="92"/>
    </location>
</feature>
<gene>
    <name evidence="3" type="ORF">C483_05938</name>
</gene>
<evidence type="ECO:0000313" key="3">
    <source>
        <dbReference type="EMBL" id="ELY93481.1"/>
    </source>
</evidence>
<accession>M0A569</accession>
<comment type="caution">
    <text evidence="3">The sequence shown here is derived from an EMBL/GenBank/DDBJ whole genome shotgun (WGS) entry which is preliminary data.</text>
</comment>
<keyword evidence="2" id="KW-0812">Transmembrane</keyword>
<dbReference type="STRING" id="1227493.C483_05938"/>
<name>M0A569_9EURY</name>
<organism evidence="3 4">
    <name type="scientific">Natrialba hulunbeirensis JCM 10989</name>
    <dbReference type="NCBI Taxonomy" id="1227493"/>
    <lineage>
        <taxon>Archaea</taxon>
        <taxon>Methanobacteriati</taxon>
        <taxon>Methanobacteriota</taxon>
        <taxon>Stenosarchaea group</taxon>
        <taxon>Halobacteria</taxon>
        <taxon>Halobacteriales</taxon>
        <taxon>Natrialbaceae</taxon>
        <taxon>Natrialba</taxon>
    </lineage>
</organism>
<evidence type="ECO:0000256" key="2">
    <source>
        <dbReference type="SAM" id="Phobius"/>
    </source>
</evidence>
<evidence type="ECO:0000256" key="1">
    <source>
        <dbReference type="SAM" id="MobiDB-lite"/>
    </source>
</evidence>
<dbReference type="Proteomes" id="UP000011519">
    <property type="component" value="Unassembled WGS sequence"/>
</dbReference>
<feature type="compositionally biased region" description="Basic and acidic residues" evidence="1">
    <location>
        <begin position="135"/>
        <end position="146"/>
    </location>
</feature>
<feature type="region of interest" description="Disordered" evidence="1">
    <location>
        <begin position="119"/>
        <end position="146"/>
    </location>
</feature>
<dbReference type="RefSeq" id="WP_006652427.1">
    <property type="nucleotide sequence ID" value="NZ_AOIM01000014.1"/>
</dbReference>
<keyword evidence="2" id="KW-0472">Membrane</keyword>
<evidence type="ECO:0000313" key="4">
    <source>
        <dbReference type="Proteomes" id="UP000011519"/>
    </source>
</evidence>
<dbReference type="AlphaFoldDB" id="M0A569"/>